<feature type="region of interest" description="Disordered" evidence="1">
    <location>
        <begin position="59"/>
        <end position="139"/>
    </location>
</feature>
<accession>A0A024RYM6</accession>
<evidence type="ECO:0000256" key="1">
    <source>
        <dbReference type="SAM" id="MobiDB-lite"/>
    </source>
</evidence>
<name>A0A024RYM6_HYPJR</name>
<dbReference type="Proteomes" id="UP000024376">
    <property type="component" value="Unassembled WGS sequence"/>
</dbReference>
<dbReference type="EMBL" id="KI911166">
    <property type="protein sequence ID" value="ETR97932.1"/>
    <property type="molecule type" value="Genomic_DNA"/>
</dbReference>
<feature type="compositionally biased region" description="Basic residues" evidence="1">
    <location>
        <begin position="127"/>
        <end position="139"/>
    </location>
</feature>
<proteinExistence type="predicted"/>
<dbReference type="KEGG" id="trr:M419DRAFT_133991"/>
<dbReference type="AlphaFoldDB" id="A0A024RYM6"/>
<dbReference type="HOGENOM" id="CLU_1845377_0_0_1"/>
<reference evidence="3" key="1">
    <citation type="journal article" date="2013" name="Ind. Biotechnol.">
        <title>Comparative genomics analysis of Trichoderma reesei strains.</title>
        <authorList>
            <person name="Koike H."/>
            <person name="Aerts A."/>
            <person name="LaButti K."/>
            <person name="Grigoriev I.V."/>
            <person name="Baker S.E."/>
        </authorList>
    </citation>
    <scope>NUCLEOTIDE SEQUENCE [LARGE SCALE GENOMIC DNA]</scope>
    <source>
        <strain evidence="3">ATCC 56765 / BCRC 32924 / NRRL 11460 / Rut C-30</strain>
    </source>
</reference>
<evidence type="ECO:0000313" key="2">
    <source>
        <dbReference type="EMBL" id="ETR97932.1"/>
    </source>
</evidence>
<evidence type="ECO:0000313" key="3">
    <source>
        <dbReference type="Proteomes" id="UP000024376"/>
    </source>
</evidence>
<gene>
    <name evidence="2" type="ORF">M419DRAFT_133991</name>
</gene>
<protein>
    <submittedName>
        <fullName evidence="2">Uncharacterized protein</fullName>
    </submittedName>
</protein>
<feature type="compositionally biased region" description="Low complexity" evidence="1">
    <location>
        <begin position="96"/>
        <end position="109"/>
    </location>
</feature>
<sequence>MALCASCQYSTSKSVDTTFKDTMLTIEEAVSARFVECFQPLDAISTMRNRIPSILARQPVQSEARGGHRQAIQNYLTLLLGSQEPSPPPPPRNWPRRTSGTMSSPGPTSKKGVAHPTTTTCPESHHATRSQRRCRLATA</sequence>
<organism evidence="2 3">
    <name type="scientific">Hypocrea jecorina (strain ATCC 56765 / BCRC 32924 / NRRL 11460 / Rut C-30)</name>
    <name type="common">Trichoderma reesei</name>
    <dbReference type="NCBI Taxonomy" id="1344414"/>
    <lineage>
        <taxon>Eukaryota</taxon>
        <taxon>Fungi</taxon>
        <taxon>Dikarya</taxon>
        <taxon>Ascomycota</taxon>
        <taxon>Pezizomycotina</taxon>
        <taxon>Sordariomycetes</taxon>
        <taxon>Hypocreomycetidae</taxon>
        <taxon>Hypocreales</taxon>
        <taxon>Hypocreaceae</taxon>
        <taxon>Trichoderma</taxon>
    </lineage>
</organism>